<dbReference type="SUPFAM" id="SSF103647">
    <property type="entry name" value="TSP type-3 repeat"/>
    <property type="match status" value="1"/>
</dbReference>
<name>A0A7Y4JUR1_9BACT</name>
<dbReference type="InterPro" id="IPR047589">
    <property type="entry name" value="DUF11_rpt"/>
</dbReference>
<dbReference type="Proteomes" id="UP000528460">
    <property type="component" value="Unassembled WGS sequence"/>
</dbReference>
<dbReference type="EMBL" id="JABFJW010000164">
    <property type="protein sequence ID" value="NOK11518.1"/>
    <property type="molecule type" value="Genomic_DNA"/>
</dbReference>
<dbReference type="InterPro" id="IPR028974">
    <property type="entry name" value="TSP_type-3_rpt"/>
</dbReference>
<proteinExistence type="predicted"/>
<dbReference type="GO" id="GO:0008237">
    <property type="term" value="F:metallopeptidase activity"/>
    <property type="evidence" value="ECO:0007669"/>
    <property type="project" value="InterPro"/>
</dbReference>
<evidence type="ECO:0000259" key="1">
    <source>
        <dbReference type="Pfam" id="PF01345"/>
    </source>
</evidence>
<accession>A0A7Y4JUR1</accession>
<dbReference type="Gene3D" id="4.10.1080.10">
    <property type="entry name" value="TSP type-3 repeat"/>
    <property type="match status" value="1"/>
</dbReference>
<dbReference type="Gene3D" id="2.60.40.10">
    <property type="entry name" value="Immunoglobulins"/>
    <property type="match status" value="1"/>
</dbReference>
<dbReference type="RefSeq" id="WP_171417216.1">
    <property type="nucleotide sequence ID" value="NZ_JABFJW010000164.1"/>
</dbReference>
<feature type="domain" description="DUF11" evidence="1">
    <location>
        <begin position="867"/>
        <end position="984"/>
    </location>
</feature>
<dbReference type="InterPro" id="IPR001434">
    <property type="entry name" value="OmcB-like_DUF11"/>
</dbReference>
<dbReference type="SUPFAM" id="SSF55486">
    <property type="entry name" value="Metalloproteases ('zincins'), catalytic domain"/>
    <property type="match status" value="1"/>
</dbReference>
<dbReference type="InterPro" id="IPR013783">
    <property type="entry name" value="Ig-like_fold"/>
</dbReference>
<evidence type="ECO:0000313" key="3">
    <source>
        <dbReference type="Proteomes" id="UP000528460"/>
    </source>
</evidence>
<evidence type="ECO:0000313" key="2">
    <source>
        <dbReference type="EMBL" id="NOK11518.1"/>
    </source>
</evidence>
<comment type="caution">
    <text evidence="2">The sequence shown here is derived from an EMBL/GenBank/DDBJ whole genome shotgun (WGS) entry which is preliminary data.</text>
</comment>
<protein>
    <recommendedName>
        <fullName evidence="1">DUF11 domain-containing protein</fullName>
    </recommendedName>
</protein>
<dbReference type="GO" id="GO:0005509">
    <property type="term" value="F:calcium ion binding"/>
    <property type="evidence" value="ECO:0007669"/>
    <property type="project" value="InterPro"/>
</dbReference>
<dbReference type="NCBIfam" id="TIGR01451">
    <property type="entry name" value="B_ant_repeat"/>
    <property type="match status" value="1"/>
</dbReference>
<reference evidence="2 3" key="1">
    <citation type="submission" date="2020-05" db="EMBL/GenBank/DDBJ databases">
        <authorList>
            <person name="Whitworth D."/>
        </authorList>
    </citation>
    <scope>NUCLEOTIDE SEQUENCE [LARGE SCALE GENOMIC DNA]</scope>
    <source>
        <strain evidence="2 3">CA046A</strain>
    </source>
</reference>
<dbReference type="Pfam" id="PF01345">
    <property type="entry name" value="DUF11"/>
    <property type="match status" value="1"/>
</dbReference>
<dbReference type="AlphaFoldDB" id="A0A7Y4JUR1"/>
<gene>
    <name evidence="2" type="ORF">HNS30_20965</name>
</gene>
<organism evidence="2 3">
    <name type="scientific">Corallococcus exercitus</name>
    <dbReference type="NCBI Taxonomy" id="2316736"/>
    <lineage>
        <taxon>Bacteria</taxon>
        <taxon>Pseudomonadati</taxon>
        <taxon>Myxococcota</taxon>
        <taxon>Myxococcia</taxon>
        <taxon>Myxococcales</taxon>
        <taxon>Cystobacterineae</taxon>
        <taxon>Myxococcaceae</taxon>
        <taxon>Corallococcus</taxon>
    </lineage>
</organism>
<dbReference type="InterPro" id="IPR024079">
    <property type="entry name" value="MetalloPept_cat_dom_sf"/>
</dbReference>
<sequence length="991" mass="105598">MRYSGRHYEVEVLAANGENGILGVNAGPSINDNGRVAFTASVSGGQAVFYSDGSPEAPVVSLAPAAPVNVTPGWIASSRTFFDHVQLTNDGWVLAQDRLSSGVYFQRRWDTASPDTNVLMVRSGESGSNFNSLQSRASMNNQQVVAFAGLANNSATNILGTGMSPSYATVSTPTLARPMISDDGRIVSREGSAAQATIRVRNATLGTVVDLTSPTFFSEVGDQPGISDDGSIIVFQGVPTTAGVTYLQTTPGPGIFASIRDPGGTYRTTRVVGTEGELGLNPTGSAPEKISFNAYGTGRIAVVHNEMGDPGIDDDSFVVMFPAKPDKASFHGEFNANMGLWTVRVDLRERDENNRFRTRISRPVPAVQIGTTLGDRTVTAFDHWDSIASAKNMGGTPRTVHRGDHRLAFRVTTGSGDLLLRLTRLDSDDDGLMDHWESRGIDFNQDGQIDLDLAALGANPIRRDIFVEADYMVKPITNESYRPDTVGLEAVAKVFGKRRVALHVLVDDGDSISHASSVSFEREDKNGIPLPAPYFEDMKFGAAPSLCGTGHFGKPAERASPNCQNILGARHLAFRYFIFGEAISDEPRASGIAEFLGNDGFIATHDRGALKSLVGDPTLSCFNGTEQRRYCGIREFEMGTLTHELGHMLGLLHGGNDLQNCKPNYLSVMSYTLQFRHVWGDTRRPLGFSDVALPVLTGEYHFLDEAHLNEAIGIEYTGEPRMVVHGTDTGDVKVVPAVGAINWDGQGGISTGTVEQNLNFISRLGDACPAQAAGTSQPKSSLVGYNDWDLMRFEFDATRKVLTNAGTPWHPEDESPLDIASLNLFDTDGDGIADGEDNCPNTFNPSQADANGDGFGDDCQPQPLPYDTEVALTASPSPVVAGQPLTLTLTVNNVGSAPVAAVIATTQLPPTVSFTSLTASQGSCSRDGLENIRCTLGSIGVGNSATVTVVGTTSTAGTLKFEAFALSDLLDHDANGGNDTALLTVNATPQP</sequence>
<dbReference type="Gene3D" id="3.40.390.10">
    <property type="entry name" value="Collagenase (Catalytic Domain)"/>
    <property type="match status" value="1"/>
</dbReference>